<dbReference type="Proteomes" id="UP000046395">
    <property type="component" value="Unassembled WGS sequence"/>
</dbReference>
<reference evidence="3" key="1">
    <citation type="submission" date="2019-12" db="UniProtKB">
        <authorList>
            <consortium name="WormBaseParasite"/>
        </authorList>
    </citation>
    <scope>IDENTIFICATION</scope>
</reference>
<evidence type="ECO:0000313" key="2">
    <source>
        <dbReference type="Proteomes" id="UP000046395"/>
    </source>
</evidence>
<organism evidence="2 3">
    <name type="scientific">Trichuris muris</name>
    <name type="common">Mouse whipworm</name>
    <dbReference type="NCBI Taxonomy" id="70415"/>
    <lineage>
        <taxon>Eukaryota</taxon>
        <taxon>Metazoa</taxon>
        <taxon>Ecdysozoa</taxon>
        <taxon>Nematoda</taxon>
        <taxon>Enoplea</taxon>
        <taxon>Dorylaimia</taxon>
        <taxon>Trichinellida</taxon>
        <taxon>Trichuridae</taxon>
        <taxon>Trichuris</taxon>
    </lineage>
</organism>
<feature type="region of interest" description="Disordered" evidence="1">
    <location>
        <begin position="28"/>
        <end position="47"/>
    </location>
</feature>
<dbReference type="WBParaSite" id="TMUE_1000003593.1">
    <property type="protein sequence ID" value="TMUE_1000003593.1"/>
    <property type="gene ID" value="WBGene00291947"/>
</dbReference>
<accession>A0A5S6Q8S8</accession>
<dbReference type="AlphaFoldDB" id="A0A5S6Q8S8"/>
<evidence type="ECO:0000313" key="3">
    <source>
        <dbReference type="WBParaSite" id="TMUE_1000003593.1"/>
    </source>
</evidence>
<proteinExistence type="predicted"/>
<protein>
    <submittedName>
        <fullName evidence="3">Uncharacterized protein</fullName>
    </submittedName>
</protein>
<sequence length="75" mass="9041">MSLHDTAYHEREKNRLTRRLKRLLVAQMQRKKAQPVKPSCEEEKRNRSKMCVALETSWSPVRQEDKGMDKMPRWT</sequence>
<keyword evidence="2" id="KW-1185">Reference proteome</keyword>
<evidence type="ECO:0000256" key="1">
    <source>
        <dbReference type="SAM" id="MobiDB-lite"/>
    </source>
</evidence>
<name>A0A5S6Q8S8_TRIMR</name>